<accession>A0A382IP11</accession>
<proteinExistence type="predicted"/>
<dbReference type="AlphaFoldDB" id="A0A382IP11"/>
<organism evidence="1">
    <name type="scientific">marine metagenome</name>
    <dbReference type="NCBI Taxonomy" id="408172"/>
    <lineage>
        <taxon>unclassified sequences</taxon>
        <taxon>metagenomes</taxon>
        <taxon>ecological metagenomes</taxon>
    </lineage>
</organism>
<gene>
    <name evidence="1" type="ORF">METZ01_LOCUS254190</name>
</gene>
<dbReference type="EMBL" id="UINC01068593">
    <property type="protein sequence ID" value="SVC01336.1"/>
    <property type="molecule type" value="Genomic_DNA"/>
</dbReference>
<evidence type="ECO:0000313" key="1">
    <source>
        <dbReference type="EMBL" id="SVC01336.1"/>
    </source>
</evidence>
<name>A0A382IP11_9ZZZZ</name>
<sequence>MNNPQRTPQQEPDVSIYDPECVIYSPQLIEAWAESVEFKPNHNDKYADYFLALIAQYVCEEDGTFAGPPELWLRNIISYSFFFGLAVTLHDREFARYILYGLSEGWSRRALYWLEQVKRTDHDKNTHLWGHAINFLTILTREMSPRESAPDVDPKLLNEVGRLVGFIPALRVGLNDPEFAEVLFDGAVEERERCDEEKLNDRIWLMKRIISDFWNKDKARSTN</sequence>
<protein>
    <submittedName>
        <fullName evidence="1">Uncharacterized protein</fullName>
    </submittedName>
</protein>
<reference evidence="1" key="1">
    <citation type="submission" date="2018-05" db="EMBL/GenBank/DDBJ databases">
        <authorList>
            <person name="Lanie J.A."/>
            <person name="Ng W.-L."/>
            <person name="Kazmierczak K.M."/>
            <person name="Andrzejewski T.M."/>
            <person name="Davidsen T.M."/>
            <person name="Wayne K.J."/>
            <person name="Tettelin H."/>
            <person name="Glass J.I."/>
            <person name="Rusch D."/>
            <person name="Podicherti R."/>
            <person name="Tsui H.-C.T."/>
            <person name="Winkler M.E."/>
        </authorList>
    </citation>
    <scope>NUCLEOTIDE SEQUENCE</scope>
</reference>